<feature type="transmembrane region" description="Helical" evidence="6">
    <location>
        <begin position="88"/>
        <end position="108"/>
    </location>
</feature>
<dbReference type="Pfam" id="PF16995">
    <property type="entry name" value="tRNA-synt_2_TM"/>
    <property type="match status" value="1"/>
</dbReference>
<keyword evidence="2" id="KW-1003">Cell membrane</keyword>
<dbReference type="PANTHER" id="PTHR34697">
    <property type="entry name" value="PHOSPHATIDYLGLYCEROL LYSYLTRANSFERASE"/>
    <property type="match status" value="1"/>
</dbReference>
<evidence type="ECO:0000256" key="4">
    <source>
        <dbReference type="ARBA" id="ARBA00022989"/>
    </source>
</evidence>
<keyword evidence="4 6" id="KW-1133">Transmembrane helix</keyword>
<dbReference type="Pfam" id="PF09924">
    <property type="entry name" value="LPG_synthase_C"/>
    <property type="match status" value="1"/>
</dbReference>
<dbReference type="RefSeq" id="WP_187812794.1">
    <property type="nucleotide sequence ID" value="NZ_JACTVJ010000004.1"/>
</dbReference>
<feature type="transmembrane region" description="Helical" evidence="6">
    <location>
        <begin position="23"/>
        <end position="47"/>
    </location>
</feature>
<name>A0ABR7SDA9_9ACTN</name>
<comment type="subcellular location">
    <subcellularLocation>
        <location evidence="1">Cell membrane</location>
        <topology evidence="1">Multi-pass membrane protein</topology>
    </subcellularLocation>
</comment>
<dbReference type="InterPro" id="IPR051211">
    <property type="entry name" value="PG_lysyltransferase"/>
</dbReference>
<dbReference type="EMBL" id="JACTVJ010000004">
    <property type="protein sequence ID" value="MBC9712333.1"/>
    <property type="molecule type" value="Genomic_DNA"/>
</dbReference>
<accession>A0ABR7SDA9</accession>
<keyword evidence="3 6" id="KW-0812">Transmembrane</keyword>
<evidence type="ECO:0000256" key="5">
    <source>
        <dbReference type="ARBA" id="ARBA00023136"/>
    </source>
</evidence>
<evidence type="ECO:0000256" key="2">
    <source>
        <dbReference type="ARBA" id="ARBA00022475"/>
    </source>
</evidence>
<dbReference type="InterPro" id="IPR031553">
    <property type="entry name" value="tRNA-synt_2_TM"/>
</dbReference>
<evidence type="ECO:0000256" key="3">
    <source>
        <dbReference type="ARBA" id="ARBA00022692"/>
    </source>
</evidence>
<dbReference type="Proteomes" id="UP000642284">
    <property type="component" value="Unassembled WGS sequence"/>
</dbReference>
<reference evidence="9 10" key="1">
    <citation type="submission" date="2020-08" db="EMBL/GenBank/DDBJ databases">
        <title>Genemic of Streptomyces polyaspartic.</title>
        <authorList>
            <person name="Liu W."/>
        </authorList>
    </citation>
    <scope>NUCLEOTIDE SEQUENCE [LARGE SCALE GENOMIC DNA]</scope>
    <source>
        <strain evidence="9 10">TRM66268-LWL</strain>
    </source>
</reference>
<dbReference type="InterPro" id="IPR024320">
    <property type="entry name" value="LPG_synthase_C"/>
</dbReference>
<comment type="caution">
    <text evidence="9">The sequence shown here is derived from an EMBL/GenBank/DDBJ whole genome shotgun (WGS) entry which is preliminary data.</text>
</comment>
<feature type="domain" description="Lysyl-tRNA synthetase N-terminal transmembrane region" evidence="8">
    <location>
        <begin position="34"/>
        <end position="227"/>
    </location>
</feature>
<gene>
    <name evidence="9" type="ORF">H9Y04_07065</name>
</gene>
<organism evidence="9 10">
    <name type="scientific">Streptomyces polyasparticus</name>
    <dbReference type="NCBI Taxonomy" id="2767826"/>
    <lineage>
        <taxon>Bacteria</taxon>
        <taxon>Bacillati</taxon>
        <taxon>Actinomycetota</taxon>
        <taxon>Actinomycetes</taxon>
        <taxon>Kitasatosporales</taxon>
        <taxon>Streptomycetaceae</taxon>
        <taxon>Streptomyces</taxon>
    </lineage>
</organism>
<feature type="transmembrane region" description="Helical" evidence="6">
    <location>
        <begin position="213"/>
        <end position="231"/>
    </location>
</feature>
<evidence type="ECO:0000313" key="9">
    <source>
        <dbReference type="EMBL" id="MBC9712333.1"/>
    </source>
</evidence>
<protein>
    <submittedName>
        <fullName evidence="9">DUF2156 domain-containing protein</fullName>
    </submittedName>
</protein>
<sequence>MGEAGREQGAAAELRAAAHRRRAAAFAVWYLRGIAFLNFLSAFWVSFAQDLRRHNTADFFTPYLLTAGFASGLFTLFLAVTMRRRKRAAWILNSVLSGSFLVLFAFAMLFPEIRRHPQNWVSLGLTATFVGALVIGRKEFYAKGDRANPKLAALVGAGGLLVTSLLAALLVTVTDQGTKAGFAERWRYGTVRLVSLAADESHPTIATPGWVDVSINVLSTGLLLAVLYAAFRSRRAVDPLTEDDEKRLRELLDRQGERDSLGYFALRRDKSVVWSPSGKAAVTYRVVGGVSLASGDPLGDPEAWPGAIEPWLAEAREHGWAPAVIGASEEGGTIYARHGLDALELGDEALVETDEFTLEGRAMRTVRQAHNRVQRAGYRVRIRRHEDIPAEELTYLLQRADDWRDGATERGFSMALGRLGDPQDGWCVMVECADGEGELRALQSFVPWGPTGLSLDLMRRDRDADNGLMEFMVIELLRRSREVGITQVSLNFAMFRSVFERGARLGAGPVLRLWRSLLSFCSRWWQIESLYRANAKYRPIWEPRFLLFEKSGDLLRIGVAAARAEGFLEAPGLPKWVHRRHLESQR</sequence>
<feature type="transmembrane region" description="Helical" evidence="6">
    <location>
        <begin position="59"/>
        <end position="81"/>
    </location>
</feature>
<evidence type="ECO:0000256" key="1">
    <source>
        <dbReference type="ARBA" id="ARBA00004651"/>
    </source>
</evidence>
<keyword evidence="10" id="KW-1185">Reference proteome</keyword>
<evidence type="ECO:0000256" key="6">
    <source>
        <dbReference type="SAM" id="Phobius"/>
    </source>
</evidence>
<evidence type="ECO:0000313" key="10">
    <source>
        <dbReference type="Proteomes" id="UP000642284"/>
    </source>
</evidence>
<feature type="transmembrane region" description="Helical" evidence="6">
    <location>
        <begin position="120"/>
        <end position="140"/>
    </location>
</feature>
<dbReference type="PANTHER" id="PTHR34697:SF2">
    <property type="entry name" value="PHOSPHATIDYLGLYCEROL LYSYLTRANSFERASE"/>
    <property type="match status" value="1"/>
</dbReference>
<feature type="transmembrane region" description="Helical" evidence="6">
    <location>
        <begin position="152"/>
        <end position="173"/>
    </location>
</feature>
<evidence type="ECO:0000259" key="8">
    <source>
        <dbReference type="Pfam" id="PF16995"/>
    </source>
</evidence>
<evidence type="ECO:0000259" key="7">
    <source>
        <dbReference type="Pfam" id="PF09924"/>
    </source>
</evidence>
<proteinExistence type="predicted"/>
<feature type="domain" description="Phosphatidylglycerol lysyltransferase C-terminal" evidence="7">
    <location>
        <begin position="249"/>
        <end position="547"/>
    </location>
</feature>
<keyword evidence="5 6" id="KW-0472">Membrane</keyword>